<protein>
    <submittedName>
        <fullName evidence="1">CLUMA_CG004899, isoform A</fullName>
    </submittedName>
</protein>
<sequence>MFISLLPHRLRHFITFPIQGGRKIKIHSKLFQSTVCIYVSNMLNSVELSIKLCKVFYYSFATSALMLDEVWFKNLVFDQTCHVVCC</sequence>
<dbReference type="EMBL" id="CVRI01000020">
    <property type="protein sequence ID" value="CRK91216.1"/>
    <property type="molecule type" value="Genomic_DNA"/>
</dbReference>
<dbReference type="Proteomes" id="UP000183832">
    <property type="component" value="Unassembled WGS sequence"/>
</dbReference>
<accession>A0A1J1HT23</accession>
<keyword evidence="2" id="KW-1185">Reference proteome</keyword>
<evidence type="ECO:0000313" key="1">
    <source>
        <dbReference type="EMBL" id="CRK91216.1"/>
    </source>
</evidence>
<name>A0A1J1HT23_9DIPT</name>
<gene>
    <name evidence="1" type="ORF">CLUMA_CG004899</name>
</gene>
<proteinExistence type="predicted"/>
<reference evidence="1 2" key="1">
    <citation type="submission" date="2015-04" db="EMBL/GenBank/DDBJ databases">
        <authorList>
            <person name="Syromyatnikov M.Y."/>
            <person name="Popov V.N."/>
        </authorList>
    </citation>
    <scope>NUCLEOTIDE SEQUENCE [LARGE SCALE GENOMIC DNA]</scope>
</reference>
<dbReference type="AlphaFoldDB" id="A0A1J1HT23"/>
<evidence type="ECO:0000313" key="2">
    <source>
        <dbReference type="Proteomes" id="UP000183832"/>
    </source>
</evidence>
<organism evidence="1 2">
    <name type="scientific">Clunio marinus</name>
    <dbReference type="NCBI Taxonomy" id="568069"/>
    <lineage>
        <taxon>Eukaryota</taxon>
        <taxon>Metazoa</taxon>
        <taxon>Ecdysozoa</taxon>
        <taxon>Arthropoda</taxon>
        <taxon>Hexapoda</taxon>
        <taxon>Insecta</taxon>
        <taxon>Pterygota</taxon>
        <taxon>Neoptera</taxon>
        <taxon>Endopterygota</taxon>
        <taxon>Diptera</taxon>
        <taxon>Nematocera</taxon>
        <taxon>Chironomoidea</taxon>
        <taxon>Chironomidae</taxon>
        <taxon>Clunio</taxon>
    </lineage>
</organism>